<dbReference type="Gene3D" id="3.90.10.10">
    <property type="entry name" value="Cytochrome C3"/>
    <property type="match status" value="1"/>
</dbReference>
<evidence type="ECO:0000313" key="3">
    <source>
        <dbReference type="EMBL" id="GIU40128.1"/>
    </source>
</evidence>
<sequence length="101" mass="11590">MKKLTALLLLFVSVNASALDSCNECHDEKWQKTPAHVWIDTEVHLDAVSCMDCHRWKEGDDLPPVLPSQKTLEKDCGLCHHTPEDLARKMNMQQYQQEADE</sequence>
<feature type="domain" description="Cytochrome c7-like" evidence="2">
    <location>
        <begin position="19"/>
        <end position="81"/>
    </location>
</feature>
<dbReference type="Pfam" id="PF14522">
    <property type="entry name" value="Cytochrome_C7"/>
    <property type="match status" value="1"/>
</dbReference>
<organism evidence="3 4">
    <name type="scientific">Shewanella sairae</name>
    <dbReference type="NCBI Taxonomy" id="190310"/>
    <lineage>
        <taxon>Bacteria</taxon>
        <taxon>Pseudomonadati</taxon>
        <taxon>Pseudomonadota</taxon>
        <taxon>Gammaproteobacteria</taxon>
        <taxon>Alteromonadales</taxon>
        <taxon>Shewanellaceae</taxon>
        <taxon>Shewanella</taxon>
    </lineage>
</organism>
<evidence type="ECO:0000256" key="1">
    <source>
        <dbReference type="SAM" id="SignalP"/>
    </source>
</evidence>
<dbReference type="SUPFAM" id="SSF48695">
    <property type="entry name" value="Multiheme cytochromes"/>
    <property type="match status" value="1"/>
</dbReference>
<proteinExistence type="predicted"/>
<keyword evidence="4" id="KW-1185">Reference proteome</keyword>
<reference evidence="3" key="1">
    <citation type="submission" date="2021-05" db="EMBL/GenBank/DDBJ databases">
        <title>Molecular characterization for Shewanella algae harboring chromosomal blaOXA-55-like strains isolated from clinical and environment sample.</title>
        <authorList>
            <person name="Ohama Y."/>
            <person name="Aoki K."/>
            <person name="Harada S."/>
            <person name="Moriya K."/>
            <person name="Ishii Y."/>
            <person name="Tateda K."/>
        </authorList>
    </citation>
    <scope>NUCLEOTIDE SEQUENCE</scope>
    <source>
        <strain evidence="3">JCM 11563</strain>
    </source>
</reference>
<dbReference type="EMBL" id="BPEY01000001">
    <property type="protein sequence ID" value="GIU40128.1"/>
    <property type="molecule type" value="Genomic_DNA"/>
</dbReference>
<gene>
    <name evidence="3" type="ORF">TUM4438_00560</name>
</gene>
<dbReference type="InterPro" id="IPR036280">
    <property type="entry name" value="Multihaem_cyt_sf"/>
</dbReference>
<keyword evidence="1" id="KW-0732">Signal</keyword>
<dbReference type="InterPro" id="IPR029467">
    <property type="entry name" value="Cyt_c7-like"/>
</dbReference>
<evidence type="ECO:0000313" key="4">
    <source>
        <dbReference type="Proteomes" id="UP000887104"/>
    </source>
</evidence>
<dbReference type="Proteomes" id="UP000887104">
    <property type="component" value="Unassembled WGS sequence"/>
</dbReference>
<comment type="caution">
    <text evidence="3">The sequence shown here is derived from an EMBL/GenBank/DDBJ whole genome shotgun (WGS) entry which is preliminary data.</text>
</comment>
<accession>A0ABQ4NYX8</accession>
<dbReference type="RefSeq" id="WP_220778234.1">
    <property type="nucleotide sequence ID" value="NZ_BPEY01000001.1"/>
</dbReference>
<name>A0ABQ4NYX8_9GAMM</name>
<feature type="signal peptide" evidence="1">
    <location>
        <begin position="1"/>
        <end position="18"/>
    </location>
</feature>
<protein>
    <submittedName>
        <fullName evidence="3">Triheme cytochrome c</fullName>
    </submittedName>
</protein>
<feature type="chain" id="PRO_5046619405" evidence="1">
    <location>
        <begin position="19"/>
        <end position="101"/>
    </location>
</feature>
<evidence type="ECO:0000259" key="2">
    <source>
        <dbReference type="Pfam" id="PF14522"/>
    </source>
</evidence>